<evidence type="ECO:0000313" key="1">
    <source>
        <dbReference type="EMBL" id="KGM37630.1"/>
    </source>
</evidence>
<name>A0A0A0DHV2_9STRE</name>
<proteinExistence type="predicted"/>
<sequence>MGYGHIVYNFSWQLQSKKSQSQANFPRGNDEISSFNYFAA</sequence>
<gene>
    <name evidence="1" type="ORF">SSIN_0571</name>
</gene>
<keyword evidence="2" id="KW-1185">Reference proteome</keyword>
<evidence type="ECO:0000313" key="2">
    <source>
        <dbReference type="Proteomes" id="UP000030019"/>
    </source>
</evidence>
<accession>A0A0A0DHV2</accession>
<dbReference type="Proteomes" id="UP000030019">
    <property type="component" value="Unassembled WGS sequence"/>
</dbReference>
<dbReference type="EMBL" id="JPEN01000042">
    <property type="protein sequence ID" value="KGM37630.1"/>
    <property type="molecule type" value="Genomic_DNA"/>
</dbReference>
<protein>
    <submittedName>
        <fullName evidence="1">Uncharacterized protein</fullName>
    </submittedName>
</protein>
<reference evidence="1 2" key="1">
    <citation type="submission" date="2014-06" db="EMBL/GenBank/DDBJ databases">
        <authorList>
            <person name="Teng J.L."/>
            <person name="Huang Y."/>
            <person name="Tse H."/>
            <person name="Lau S.K."/>
            <person name="Woo P.C."/>
        </authorList>
    </citation>
    <scope>NUCLEOTIDE SEQUENCE [LARGE SCALE GENOMIC DNA]</scope>
    <source>
        <strain evidence="1 2">HKU4</strain>
    </source>
</reference>
<dbReference type="PATRIC" id="fig|176090.4.peg.566"/>
<comment type="caution">
    <text evidence="1">The sequence shown here is derived from an EMBL/GenBank/DDBJ whole genome shotgun (WGS) entry which is preliminary data.</text>
</comment>
<dbReference type="STRING" id="176090.SSIN_0571"/>
<organism evidence="1 2">
    <name type="scientific">Streptococcus sinensis</name>
    <dbReference type="NCBI Taxonomy" id="176090"/>
    <lineage>
        <taxon>Bacteria</taxon>
        <taxon>Bacillati</taxon>
        <taxon>Bacillota</taxon>
        <taxon>Bacilli</taxon>
        <taxon>Lactobacillales</taxon>
        <taxon>Streptococcaceae</taxon>
        <taxon>Streptococcus</taxon>
    </lineage>
</organism>
<dbReference type="AlphaFoldDB" id="A0A0A0DHV2"/>